<accession>G5HD23</accession>
<evidence type="ECO:0000313" key="2">
    <source>
        <dbReference type="Proteomes" id="UP000003763"/>
    </source>
</evidence>
<dbReference type="RefSeq" id="WP_007858808.1">
    <property type="nucleotide sequence ID" value="NZ_JH376420.1"/>
</dbReference>
<dbReference type="AlphaFoldDB" id="G5HD23"/>
<proteinExistence type="predicted"/>
<reference evidence="1 2" key="1">
    <citation type="submission" date="2011-08" db="EMBL/GenBank/DDBJ databases">
        <title>The Genome Sequence of Clostridium citroniae WAL-17108.</title>
        <authorList>
            <consortium name="The Broad Institute Genome Sequencing Platform"/>
            <person name="Earl A."/>
            <person name="Ward D."/>
            <person name="Feldgarden M."/>
            <person name="Gevers D."/>
            <person name="Finegold S.M."/>
            <person name="Summanen P.H."/>
            <person name="Molitoris D.R."/>
            <person name="Vaisanen M.L."/>
            <person name="Daigneault M."/>
            <person name="Allen-Vercoe E."/>
            <person name="Young S.K."/>
            <person name="Zeng Q."/>
            <person name="Gargeya S."/>
            <person name="Fitzgerald M."/>
            <person name="Haas B."/>
            <person name="Abouelleil A."/>
            <person name="Alvarado L."/>
            <person name="Arachchi H.M."/>
            <person name="Berlin A."/>
            <person name="Brown A."/>
            <person name="Chapman S.B."/>
            <person name="Chen Z."/>
            <person name="Dunbar C."/>
            <person name="Freedman E."/>
            <person name="Gearin G."/>
            <person name="Gellesch M."/>
            <person name="Goldberg J."/>
            <person name="Griggs A."/>
            <person name="Gujja S."/>
            <person name="Heiman D."/>
            <person name="Howarth C."/>
            <person name="Larson L."/>
            <person name="Lui A."/>
            <person name="MacDonald P.J.P."/>
            <person name="Montmayeur A."/>
            <person name="Murphy C."/>
            <person name="Neiman D."/>
            <person name="Pearson M."/>
            <person name="Priest M."/>
            <person name="Roberts A."/>
            <person name="Saif S."/>
            <person name="Shea T."/>
            <person name="Shenoy N."/>
            <person name="Sisk P."/>
            <person name="Stolte C."/>
            <person name="Sykes S."/>
            <person name="Wortman J."/>
            <person name="Nusbaum C."/>
            <person name="Birren B."/>
        </authorList>
    </citation>
    <scope>NUCLEOTIDE SEQUENCE [LARGE SCALE GENOMIC DNA]</scope>
    <source>
        <strain evidence="1 2">WAL-17108</strain>
    </source>
</reference>
<dbReference type="EMBL" id="ADLJ01000003">
    <property type="protein sequence ID" value="EHF00727.1"/>
    <property type="molecule type" value="Genomic_DNA"/>
</dbReference>
<name>G5HD23_9FIRM</name>
<comment type="caution">
    <text evidence="1">The sequence shown here is derived from an EMBL/GenBank/DDBJ whole genome shotgun (WGS) entry which is preliminary data.</text>
</comment>
<protein>
    <submittedName>
        <fullName evidence="1">Uncharacterized protein</fullName>
    </submittedName>
</protein>
<dbReference type="Proteomes" id="UP000003763">
    <property type="component" value="Unassembled WGS sequence"/>
</dbReference>
<gene>
    <name evidence="1" type="ORF">HMPREF9469_00485</name>
</gene>
<organism evidence="1 2">
    <name type="scientific">[Clostridium] citroniae WAL-17108</name>
    <dbReference type="NCBI Taxonomy" id="742733"/>
    <lineage>
        <taxon>Bacteria</taxon>
        <taxon>Bacillati</taxon>
        <taxon>Bacillota</taxon>
        <taxon>Clostridia</taxon>
        <taxon>Lachnospirales</taxon>
        <taxon>Lachnospiraceae</taxon>
        <taxon>Enterocloster</taxon>
    </lineage>
</organism>
<sequence length="221" mass="26528">MGKNYEFPVGFRFDSDLDLFKIAIDYTKELLDEDKIIIVYGFMRDITIKFLLTEREYEEKYTELSWTDYNDILKSEILTILEQNYNEPLEVEKGLIKYLIEEKVDEDSIKSISEFKLEKRRYAYQKLYSQKEKNRYFLKQNTISHKLSDIDYDFNRTIDEDGSVAYANIKIKTDDVLVDINLPKQLMNIISSNRSEEISFICDKYDLEYLIDELKRIQEKL</sequence>
<dbReference type="PATRIC" id="fig|742733.3.peg.502"/>
<dbReference type="HOGENOM" id="CLU_1314085_0_0_9"/>
<evidence type="ECO:0000313" key="1">
    <source>
        <dbReference type="EMBL" id="EHF00727.1"/>
    </source>
</evidence>